<protein>
    <submittedName>
        <fullName evidence="8">MFS general substrate transporter</fullName>
    </submittedName>
</protein>
<evidence type="ECO:0000256" key="3">
    <source>
        <dbReference type="ARBA" id="ARBA00022989"/>
    </source>
</evidence>
<feature type="transmembrane region" description="Helical" evidence="6">
    <location>
        <begin position="127"/>
        <end position="146"/>
    </location>
</feature>
<dbReference type="PROSITE" id="PS50850">
    <property type="entry name" value="MFS"/>
    <property type="match status" value="1"/>
</dbReference>
<feature type="transmembrane region" description="Helical" evidence="6">
    <location>
        <begin position="225"/>
        <end position="243"/>
    </location>
</feature>
<feature type="transmembrane region" description="Helical" evidence="6">
    <location>
        <begin position="62"/>
        <end position="79"/>
    </location>
</feature>
<evidence type="ECO:0000313" key="9">
    <source>
        <dbReference type="Proteomes" id="UP000800200"/>
    </source>
</evidence>
<keyword evidence="4 6" id="KW-0472">Membrane</keyword>
<feature type="transmembrane region" description="Helical" evidence="6">
    <location>
        <begin position="32"/>
        <end position="55"/>
    </location>
</feature>
<feature type="domain" description="Major facilitator superfamily (MFS) profile" evidence="7">
    <location>
        <begin position="1"/>
        <end position="452"/>
    </location>
</feature>
<evidence type="ECO:0000256" key="5">
    <source>
        <dbReference type="SAM" id="MobiDB-lite"/>
    </source>
</evidence>
<organism evidence="8 9">
    <name type="scientific">Zopfia rhizophila CBS 207.26</name>
    <dbReference type="NCBI Taxonomy" id="1314779"/>
    <lineage>
        <taxon>Eukaryota</taxon>
        <taxon>Fungi</taxon>
        <taxon>Dikarya</taxon>
        <taxon>Ascomycota</taxon>
        <taxon>Pezizomycotina</taxon>
        <taxon>Dothideomycetes</taxon>
        <taxon>Dothideomycetes incertae sedis</taxon>
        <taxon>Zopfiaceae</taxon>
        <taxon>Zopfia</taxon>
    </lineage>
</organism>
<reference evidence="8" key="1">
    <citation type="journal article" date="2020" name="Stud. Mycol.">
        <title>101 Dothideomycetes genomes: a test case for predicting lifestyles and emergence of pathogens.</title>
        <authorList>
            <person name="Haridas S."/>
            <person name="Albert R."/>
            <person name="Binder M."/>
            <person name="Bloem J."/>
            <person name="Labutti K."/>
            <person name="Salamov A."/>
            <person name="Andreopoulos B."/>
            <person name="Baker S."/>
            <person name="Barry K."/>
            <person name="Bills G."/>
            <person name="Bluhm B."/>
            <person name="Cannon C."/>
            <person name="Castanera R."/>
            <person name="Culley D."/>
            <person name="Daum C."/>
            <person name="Ezra D."/>
            <person name="Gonzalez J."/>
            <person name="Henrissat B."/>
            <person name="Kuo A."/>
            <person name="Liang C."/>
            <person name="Lipzen A."/>
            <person name="Lutzoni F."/>
            <person name="Magnuson J."/>
            <person name="Mondo S."/>
            <person name="Nolan M."/>
            <person name="Ohm R."/>
            <person name="Pangilinan J."/>
            <person name="Park H.-J."/>
            <person name="Ramirez L."/>
            <person name="Alfaro M."/>
            <person name="Sun H."/>
            <person name="Tritt A."/>
            <person name="Yoshinaga Y."/>
            <person name="Zwiers L.-H."/>
            <person name="Turgeon B."/>
            <person name="Goodwin S."/>
            <person name="Spatafora J."/>
            <person name="Crous P."/>
            <person name="Grigoriev I."/>
        </authorList>
    </citation>
    <scope>NUCLEOTIDE SEQUENCE</scope>
    <source>
        <strain evidence="8">CBS 207.26</strain>
    </source>
</reference>
<evidence type="ECO:0000256" key="6">
    <source>
        <dbReference type="SAM" id="Phobius"/>
    </source>
</evidence>
<feature type="region of interest" description="Disordered" evidence="5">
    <location>
        <begin position="468"/>
        <end position="530"/>
    </location>
</feature>
<feature type="transmembrane region" description="Helical" evidence="6">
    <location>
        <begin position="320"/>
        <end position="340"/>
    </location>
</feature>
<dbReference type="PANTHER" id="PTHR23501">
    <property type="entry name" value="MAJOR FACILITATOR SUPERFAMILY"/>
    <property type="match status" value="1"/>
</dbReference>
<accession>A0A6A6E5I6</accession>
<evidence type="ECO:0000256" key="4">
    <source>
        <dbReference type="ARBA" id="ARBA00023136"/>
    </source>
</evidence>
<keyword evidence="3 6" id="KW-1133">Transmembrane helix</keyword>
<evidence type="ECO:0000313" key="8">
    <source>
        <dbReference type="EMBL" id="KAF2185136.1"/>
    </source>
</evidence>
<dbReference type="GO" id="GO:0022857">
    <property type="term" value="F:transmembrane transporter activity"/>
    <property type="evidence" value="ECO:0007669"/>
    <property type="project" value="InterPro"/>
</dbReference>
<sequence>MAQDETEGVGNEITTQATPSAVPNISPVRLQVIIAGLWLSLFMSALDTTIITTALIKISSDYNAFGQAAWLVTTYLLTYNCKFPWLEQKINCDRIVLRAFQGIGGSGLYSLVFVTLMKIITPEKMGFYSGIISSVFALANLLGPIIGGLISDRTTWRWIFWINGPIVVAAIILLFSSMPGLADGKSNRERLRAFDTIGGILSVSWLIPLLFALQEGGANYTWNSSVIIGTLTAGLGMPFYVAVIQLPQRFQAVNHTSAERAGILLLPLTLLTPVGAMLAGVIMGKHVTAEYILMISTAIVSIGIGLLSTLPTGHNFTVAAYGYEIITGIGLGAASPPYYFLLASSLPEPDIATGTGTLNMLRTLGGCIAVAICSALQHSSLRTQLPSFLSLQQVSAVEDSITAIMSLPPEAQRRVGEVFAKSYNKQYKVMLAFTLLNFLAAVTLGVVRKRKGLFGVVPVRKEGNEFLKGAEEDKGEEKGKLDGRKGVEVKGGEEGAMAGEESQASRKGVQDREVKKMGGQTDDISVAKDS</sequence>
<feature type="transmembrane region" description="Helical" evidence="6">
    <location>
        <begin position="158"/>
        <end position="181"/>
    </location>
</feature>
<feature type="transmembrane region" description="Helical" evidence="6">
    <location>
        <begin position="193"/>
        <end position="213"/>
    </location>
</feature>
<dbReference type="AlphaFoldDB" id="A0A6A6E5I6"/>
<dbReference type="GO" id="GO:0005886">
    <property type="term" value="C:plasma membrane"/>
    <property type="evidence" value="ECO:0007669"/>
    <property type="project" value="TreeGrafter"/>
</dbReference>
<dbReference type="OrthoDB" id="440553at2759"/>
<keyword evidence="2 6" id="KW-0812">Transmembrane</keyword>
<feature type="compositionally biased region" description="Basic and acidic residues" evidence="5">
    <location>
        <begin position="468"/>
        <end position="493"/>
    </location>
</feature>
<evidence type="ECO:0000256" key="1">
    <source>
        <dbReference type="ARBA" id="ARBA00004141"/>
    </source>
</evidence>
<dbReference type="SUPFAM" id="SSF103473">
    <property type="entry name" value="MFS general substrate transporter"/>
    <property type="match status" value="1"/>
</dbReference>
<dbReference type="Proteomes" id="UP000800200">
    <property type="component" value="Unassembled WGS sequence"/>
</dbReference>
<name>A0A6A6E5I6_9PEZI</name>
<evidence type="ECO:0000256" key="2">
    <source>
        <dbReference type="ARBA" id="ARBA00022692"/>
    </source>
</evidence>
<evidence type="ECO:0000259" key="7">
    <source>
        <dbReference type="PROSITE" id="PS50850"/>
    </source>
</evidence>
<keyword evidence="9" id="KW-1185">Reference proteome</keyword>
<dbReference type="InterPro" id="IPR020846">
    <property type="entry name" value="MFS_dom"/>
</dbReference>
<feature type="transmembrane region" description="Helical" evidence="6">
    <location>
        <begin position="99"/>
        <end position="120"/>
    </location>
</feature>
<comment type="subcellular location">
    <subcellularLocation>
        <location evidence="1">Membrane</location>
        <topology evidence="1">Multi-pass membrane protein</topology>
    </subcellularLocation>
</comment>
<feature type="transmembrane region" description="Helical" evidence="6">
    <location>
        <begin position="263"/>
        <end position="283"/>
    </location>
</feature>
<feature type="transmembrane region" description="Helical" evidence="6">
    <location>
        <begin position="289"/>
        <end position="308"/>
    </location>
</feature>
<dbReference type="Gene3D" id="1.20.1250.20">
    <property type="entry name" value="MFS general substrate transporter like domains"/>
    <property type="match status" value="1"/>
</dbReference>
<dbReference type="Pfam" id="PF07690">
    <property type="entry name" value="MFS_1"/>
    <property type="match status" value="1"/>
</dbReference>
<dbReference type="InterPro" id="IPR011701">
    <property type="entry name" value="MFS"/>
</dbReference>
<dbReference type="PANTHER" id="PTHR23501:SF43">
    <property type="entry name" value="MULTIDRUG TRANSPORTER, PUTATIVE (AFU_ORTHOLOGUE AFUA_6G03040)-RELATED"/>
    <property type="match status" value="1"/>
</dbReference>
<proteinExistence type="predicted"/>
<dbReference type="EMBL" id="ML994635">
    <property type="protein sequence ID" value="KAF2185136.1"/>
    <property type="molecule type" value="Genomic_DNA"/>
</dbReference>
<gene>
    <name evidence="8" type="ORF">K469DRAFT_688337</name>
</gene>
<feature type="transmembrane region" description="Helical" evidence="6">
    <location>
        <begin position="429"/>
        <end position="447"/>
    </location>
</feature>
<dbReference type="InterPro" id="IPR036259">
    <property type="entry name" value="MFS_trans_sf"/>
</dbReference>